<feature type="domain" description="DUF397" evidence="1">
    <location>
        <begin position="7"/>
        <end position="55"/>
    </location>
</feature>
<dbReference type="EMBL" id="BSDI01000030">
    <property type="protein sequence ID" value="GLI00085.1"/>
    <property type="molecule type" value="Genomic_DNA"/>
</dbReference>
<dbReference type="RefSeq" id="WP_281900189.1">
    <property type="nucleotide sequence ID" value="NZ_BSDI01000030.1"/>
</dbReference>
<dbReference type="Proteomes" id="UP001144280">
    <property type="component" value="Unassembled WGS sequence"/>
</dbReference>
<name>A0ABQ5R111_9ACTN</name>
<evidence type="ECO:0000313" key="3">
    <source>
        <dbReference type="Proteomes" id="UP001144280"/>
    </source>
</evidence>
<protein>
    <recommendedName>
        <fullName evidence="1">DUF397 domain-containing protein</fullName>
    </recommendedName>
</protein>
<evidence type="ECO:0000313" key="2">
    <source>
        <dbReference type="EMBL" id="GLI00085.1"/>
    </source>
</evidence>
<accession>A0ABQ5R111</accession>
<evidence type="ECO:0000259" key="1">
    <source>
        <dbReference type="Pfam" id="PF04149"/>
    </source>
</evidence>
<dbReference type="Pfam" id="PF04149">
    <property type="entry name" value="DUF397"/>
    <property type="match status" value="1"/>
</dbReference>
<dbReference type="InterPro" id="IPR007278">
    <property type="entry name" value="DUF397"/>
</dbReference>
<reference evidence="2" key="1">
    <citation type="submission" date="2022-12" db="EMBL/GenBank/DDBJ databases">
        <title>New Phytohabitans aurantiacus sp. RD004123 nov., an actinomycete isolated from soil.</title>
        <authorList>
            <person name="Triningsih D.W."/>
            <person name="Harunari E."/>
            <person name="Igarashi Y."/>
        </authorList>
    </citation>
    <scope>NUCLEOTIDE SEQUENCE</scope>
    <source>
        <strain evidence="2">RD004123</strain>
    </source>
</reference>
<sequence length="64" mass="6927">MAERPGAWRRSSRCEAIECVEVRLGNDGVGVRDSASGRAIEVPHPAWRAFCAGIKAGDFRVLAD</sequence>
<organism evidence="2 3">
    <name type="scientific">Phytohabitans aurantiacus</name>
    <dbReference type="NCBI Taxonomy" id="3016789"/>
    <lineage>
        <taxon>Bacteria</taxon>
        <taxon>Bacillati</taxon>
        <taxon>Actinomycetota</taxon>
        <taxon>Actinomycetes</taxon>
        <taxon>Micromonosporales</taxon>
        <taxon>Micromonosporaceae</taxon>
    </lineage>
</organism>
<proteinExistence type="predicted"/>
<comment type="caution">
    <text evidence="2">The sequence shown here is derived from an EMBL/GenBank/DDBJ whole genome shotgun (WGS) entry which is preliminary data.</text>
</comment>
<keyword evidence="3" id="KW-1185">Reference proteome</keyword>
<gene>
    <name evidence="2" type="ORF">Pa4123_53610</name>
</gene>